<dbReference type="PANTHER" id="PTHR42085">
    <property type="entry name" value="F-BOX DOMAIN-CONTAINING PROTEIN"/>
    <property type="match status" value="1"/>
</dbReference>
<dbReference type="EMBL" id="CAJPDR010000333">
    <property type="protein sequence ID" value="CAF9932663.1"/>
    <property type="molecule type" value="Genomic_DNA"/>
</dbReference>
<feature type="domain" description="2EXR" evidence="1">
    <location>
        <begin position="4"/>
        <end position="80"/>
    </location>
</feature>
<dbReference type="Pfam" id="PF20150">
    <property type="entry name" value="2EXR"/>
    <property type="match status" value="1"/>
</dbReference>
<reference evidence="2" key="1">
    <citation type="submission" date="2021-03" db="EMBL/GenBank/DDBJ databases">
        <authorList>
            <person name="Tagirdzhanova G."/>
        </authorList>
    </citation>
    <scope>NUCLEOTIDE SEQUENCE</scope>
</reference>
<dbReference type="InterPro" id="IPR038883">
    <property type="entry name" value="AN11006-like"/>
</dbReference>
<comment type="caution">
    <text evidence="2">The sequence shown here is derived from an EMBL/GenBank/DDBJ whole genome shotgun (WGS) entry which is preliminary data.</text>
</comment>
<dbReference type="InterPro" id="IPR045518">
    <property type="entry name" value="2EXR"/>
</dbReference>
<dbReference type="OrthoDB" id="2951834at2759"/>
<protein>
    <recommendedName>
        <fullName evidence="1">2EXR domain-containing protein</fullName>
    </recommendedName>
</protein>
<evidence type="ECO:0000313" key="2">
    <source>
        <dbReference type="EMBL" id="CAF9932663.1"/>
    </source>
</evidence>
<dbReference type="PANTHER" id="PTHR42085:SF2">
    <property type="entry name" value="F-BOX DOMAIN-CONTAINING PROTEIN"/>
    <property type="match status" value="1"/>
</dbReference>
<sequence length="124" mass="14257">MSSPTFTSLPLEIRDRIYDFVWDLGQMVSISGWSSEYVPRSLRKIHPFDSNSADVTLALLHVNHQISAEAASTFYGKRKFCFAPNQLIPFLEGIVLRRYLIREIEVTESSSFDLRFPPQAFDLL</sequence>
<name>A0A8H3IUE4_9LECA</name>
<accession>A0A8H3IUE4</accession>
<dbReference type="Proteomes" id="UP000664203">
    <property type="component" value="Unassembled WGS sequence"/>
</dbReference>
<organism evidence="2 3">
    <name type="scientific">Alectoria fallacina</name>
    <dbReference type="NCBI Taxonomy" id="1903189"/>
    <lineage>
        <taxon>Eukaryota</taxon>
        <taxon>Fungi</taxon>
        <taxon>Dikarya</taxon>
        <taxon>Ascomycota</taxon>
        <taxon>Pezizomycotina</taxon>
        <taxon>Lecanoromycetes</taxon>
        <taxon>OSLEUM clade</taxon>
        <taxon>Lecanoromycetidae</taxon>
        <taxon>Lecanorales</taxon>
        <taxon>Lecanorineae</taxon>
        <taxon>Parmeliaceae</taxon>
        <taxon>Alectoria</taxon>
    </lineage>
</organism>
<dbReference type="AlphaFoldDB" id="A0A8H3IUE4"/>
<evidence type="ECO:0000313" key="3">
    <source>
        <dbReference type="Proteomes" id="UP000664203"/>
    </source>
</evidence>
<keyword evidence="3" id="KW-1185">Reference proteome</keyword>
<proteinExistence type="predicted"/>
<gene>
    <name evidence="2" type="ORF">ALECFALPRED_005348</name>
</gene>
<evidence type="ECO:0000259" key="1">
    <source>
        <dbReference type="Pfam" id="PF20150"/>
    </source>
</evidence>